<comment type="caution">
    <text evidence="1">The sequence shown here is derived from an EMBL/GenBank/DDBJ whole genome shotgun (WGS) entry which is preliminary data.</text>
</comment>
<dbReference type="Pfam" id="PF17001">
    <property type="entry name" value="T3SS_basalb_I"/>
    <property type="match status" value="1"/>
</dbReference>
<dbReference type="RefSeq" id="WP_080986350.1">
    <property type="nucleotide sequence ID" value="NZ_CABHYD010000393.1"/>
</dbReference>
<dbReference type="EMBL" id="JAASAN010000014">
    <property type="protein sequence ID" value="NIL28929.1"/>
    <property type="molecule type" value="Genomic_DNA"/>
</dbReference>
<reference evidence="1" key="1">
    <citation type="submission" date="2020-03" db="EMBL/GenBank/DDBJ databases">
        <authorList>
            <person name="Kislichkina A."/>
            <person name="Dentovskaya S."/>
            <person name="Shaikhutdinov R."/>
            <person name="Ivanov S."/>
            <person name="Sizova A."/>
            <person name="Solomentsev V."/>
            <person name="Bogun A."/>
        </authorList>
    </citation>
    <scope>NUCLEOTIDE SEQUENCE</scope>
    <source>
        <strain evidence="1">SCPM-O-B-8025</strain>
    </source>
</reference>
<organism evidence="1 2">
    <name type="scientific">Yersinia massiliensis</name>
    <dbReference type="NCBI Taxonomy" id="419257"/>
    <lineage>
        <taxon>Bacteria</taxon>
        <taxon>Pseudomonadati</taxon>
        <taxon>Pseudomonadota</taxon>
        <taxon>Gammaproteobacteria</taxon>
        <taxon>Enterobacterales</taxon>
        <taxon>Yersiniaceae</taxon>
        <taxon>Yersinia</taxon>
    </lineage>
</organism>
<evidence type="ECO:0000313" key="1">
    <source>
        <dbReference type="EMBL" id="NIL28929.1"/>
    </source>
</evidence>
<accession>A0AA91BB25</accession>
<evidence type="ECO:0000313" key="2">
    <source>
        <dbReference type="Proteomes" id="UP000698240"/>
    </source>
</evidence>
<gene>
    <name evidence="1" type="primary">sctI</name>
    <name evidence="1" type="ORF">HB980_20560</name>
</gene>
<proteinExistence type="predicted"/>
<dbReference type="Proteomes" id="UP000698240">
    <property type="component" value="Unassembled WGS sequence"/>
</dbReference>
<dbReference type="NCBIfam" id="TIGR02497">
    <property type="entry name" value="yscI_hrpB_dom"/>
    <property type="match status" value="1"/>
</dbReference>
<dbReference type="AlphaFoldDB" id="A0AA91BB25"/>
<name>A0AA91BB25_9GAMM</name>
<dbReference type="GO" id="GO:0030254">
    <property type="term" value="P:protein secretion by the type III secretion system"/>
    <property type="evidence" value="ECO:0007669"/>
    <property type="project" value="InterPro"/>
</dbReference>
<protein>
    <submittedName>
        <fullName evidence="1">Type III secretion system inner rod subunit SctI</fullName>
    </submittedName>
</protein>
<sequence length="96" mass="10476">MDTNVIQAASALSTSLLKPANQQAVEQQSTKQLIDPQQVARFEQLMRPTEPTAATMAPDQMLMTQVQWMHATLAIDVTAKVAGVVGQNINKLVNMQ</sequence>
<dbReference type="InterPro" id="IPR012670">
    <property type="entry name" value="T3SS_YscI/HrpB"/>
</dbReference>